<dbReference type="Gene3D" id="1.10.10.60">
    <property type="entry name" value="Homeodomain-like"/>
    <property type="match status" value="3"/>
</dbReference>
<keyword evidence="2" id="KW-0238">DNA-binding</keyword>
<dbReference type="InterPro" id="IPR051575">
    <property type="entry name" value="Myb-like_DNA-bd"/>
</dbReference>
<evidence type="ECO:0000259" key="6">
    <source>
        <dbReference type="PROSITE" id="PS50090"/>
    </source>
</evidence>
<organism evidence="8 9">
    <name type="scientific">Durusdinium trenchii</name>
    <dbReference type="NCBI Taxonomy" id="1381693"/>
    <lineage>
        <taxon>Eukaryota</taxon>
        <taxon>Sar</taxon>
        <taxon>Alveolata</taxon>
        <taxon>Dinophyceae</taxon>
        <taxon>Suessiales</taxon>
        <taxon>Symbiodiniaceae</taxon>
        <taxon>Durusdinium</taxon>
    </lineage>
</organism>
<evidence type="ECO:0000256" key="4">
    <source>
        <dbReference type="ARBA" id="ARBA00023242"/>
    </source>
</evidence>
<feature type="domain" description="Myb-like" evidence="6">
    <location>
        <begin position="71"/>
        <end position="122"/>
    </location>
</feature>
<dbReference type="InterPro" id="IPR001005">
    <property type="entry name" value="SANT/Myb"/>
</dbReference>
<dbReference type="EMBL" id="CAXAMM010039045">
    <property type="protein sequence ID" value="CAK9083318.1"/>
    <property type="molecule type" value="Genomic_DNA"/>
</dbReference>
<dbReference type="InterPro" id="IPR017930">
    <property type="entry name" value="Myb_dom"/>
</dbReference>
<feature type="domain" description="HTH myb-type" evidence="7">
    <location>
        <begin position="123"/>
        <end position="178"/>
    </location>
</feature>
<keyword evidence="4" id="KW-0539">Nucleus</keyword>
<evidence type="ECO:0000313" key="9">
    <source>
        <dbReference type="Proteomes" id="UP001642464"/>
    </source>
</evidence>
<protein>
    <submittedName>
        <fullName evidence="8">Transcription factor MYB3R-4 (Myb-related protein 3R-4) (Protein ENHANCED DEFECTIVE CYTOKINESIS)</fullName>
    </submittedName>
</protein>
<dbReference type="Pfam" id="PF13921">
    <property type="entry name" value="Myb_DNA-bind_6"/>
    <property type="match status" value="1"/>
</dbReference>
<dbReference type="PANTHER" id="PTHR46621">
    <property type="entry name" value="SNRNA-ACTIVATING PROTEIN COMPLEX SUBUNIT 4"/>
    <property type="match status" value="1"/>
</dbReference>
<dbReference type="SMART" id="SM00717">
    <property type="entry name" value="SANT"/>
    <property type="match status" value="4"/>
</dbReference>
<dbReference type="Pfam" id="PF00249">
    <property type="entry name" value="Myb_DNA-binding"/>
    <property type="match status" value="1"/>
</dbReference>
<dbReference type="PROSITE" id="PS51294">
    <property type="entry name" value="HTH_MYB"/>
    <property type="match status" value="3"/>
</dbReference>
<dbReference type="InterPro" id="IPR009057">
    <property type="entry name" value="Homeodomain-like_sf"/>
</dbReference>
<feature type="domain" description="HTH myb-type" evidence="7">
    <location>
        <begin position="71"/>
        <end position="122"/>
    </location>
</feature>
<dbReference type="CDD" id="cd00167">
    <property type="entry name" value="SANT"/>
    <property type="match status" value="3"/>
</dbReference>
<keyword evidence="1" id="KW-0805">Transcription regulation</keyword>
<accession>A0ABP0Q713</accession>
<dbReference type="Proteomes" id="UP001642464">
    <property type="component" value="Unassembled WGS sequence"/>
</dbReference>
<feature type="domain" description="HTH myb-type" evidence="7">
    <location>
        <begin position="179"/>
        <end position="229"/>
    </location>
</feature>
<feature type="region of interest" description="Disordered" evidence="5">
    <location>
        <begin position="1"/>
        <end position="83"/>
    </location>
</feature>
<evidence type="ECO:0000256" key="5">
    <source>
        <dbReference type="SAM" id="MobiDB-lite"/>
    </source>
</evidence>
<keyword evidence="3" id="KW-0804">Transcription</keyword>
<evidence type="ECO:0000256" key="1">
    <source>
        <dbReference type="ARBA" id="ARBA00023015"/>
    </source>
</evidence>
<keyword evidence="9" id="KW-1185">Reference proteome</keyword>
<evidence type="ECO:0000256" key="2">
    <source>
        <dbReference type="ARBA" id="ARBA00023125"/>
    </source>
</evidence>
<reference evidence="8 9" key="1">
    <citation type="submission" date="2024-02" db="EMBL/GenBank/DDBJ databases">
        <authorList>
            <person name="Chen Y."/>
            <person name="Shah S."/>
            <person name="Dougan E. K."/>
            <person name="Thang M."/>
            <person name="Chan C."/>
        </authorList>
    </citation>
    <scope>NUCLEOTIDE SEQUENCE [LARGE SCALE GENOMIC DNA]</scope>
</reference>
<comment type="caution">
    <text evidence="8">The sequence shown here is derived from an EMBL/GenBank/DDBJ whole genome shotgun (WGS) entry which is preliminary data.</text>
</comment>
<sequence length="331" mass="37445">ASDEVKRVRVGVAARRKGRDAHEPLGRLPVGSQAAGKDDPDTPRTMSTLSWNSDDDLVGGAGKVPQAGKARKKRTAKRWTEEQDNQLRAGVAKYKAQNWKMIAGMVDGRDHVQCLQRWKKVLQPGLVKGMWSKEEDALLFELVSHKLPKNWADVAAKIPGRTAKQCRERWSLNLDPSINRDAWTKEEDELLVSLHAKMGNRWAEIKRFMPGRTENGVKTRYKSIERAREKDKEVRWTPELEAQLERVVRRFEGRMDEISKHLPRVLRGISSQAMRDHCELLCKFENRARLSRRSSTMSTSVMSVVSETSGVSATPVSSPTAAVCALQRKAR</sequence>
<name>A0ABP0Q713_9DINO</name>
<feature type="non-terminal residue" evidence="8">
    <location>
        <position position="1"/>
    </location>
</feature>
<proteinExistence type="predicted"/>
<evidence type="ECO:0000259" key="7">
    <source>
        <dbReference type="PROSITE" id="PS51294"/>
    </source>
</evidence>
<gene>
    <name evidence="8" type="ORF">SCF082_LOCUS39555</name>
</gene>
<evidence type="ECO:0000256" key="3">
    <source>
        <dbReference type="ARBA" id="ARBA00023163"/>
    </source>
</evidence>
<evidence type="ECO:0000313" key="8">
    <source>
        <dbReference type="EMBL" id="CAK9083318.1"/>
    </source>
</evidence>
<dbReference type="PROSITE" id="PS50090">
    <property type="entry name" value="MYB_LIKE"/>
    <property type="match status" value="3"/>
</dbReference>
<feature type="domain" description="Myb-like" evidence="6">
    <location>
        <begin position="175"/>
        <end position="225"/>
    </location>
</feature>
<dbReference type="SUPFAM" id="SSF46689">
    <property type="entry name" value="Homeodomain-like"/>
    <property type="match status" value="2"/>
</dbReference>
<feature type="domain" description="Myb-like" evidence="6">
    <location>
        <begin position="123"/>
        <end position="174"/>
    </location>
</feature>
<dbReference type="PANTHER" id="PTHR46621:SF1">
    <property type="entry name" value="SNRNA-ACTIVATING PROTEIN COMPLEX SUBUNIT 4"/>
    <property type="match status" value="1"/>
</dbReference>